<reference evidence="1" key="1">
    <citation type="submission" date="2023-08" db="EMBL/GenBank/DDBJ databases">
        <authorList>
            <person name="Alioto T."/>
            <person name="Alioto T."/>
            <person name="Gomez Garrido J."/>
        </authorList>
    </citation>
    <scope>NUCLEOTIDE SEQUENCE</scope>
</reference>
<sequence>MPRNYKRKTTRGDIPPDVMERAARKVADVKKSLRDVAKDFEIGSLDMKLPEAPLLFQPVENIAKQIRHVNDDKIEFMIINQLKSKAHIIKVVQTGNLLTPNSFDIVSKGDNEVRIEMTFEVIFRNISAHKECMERQKYYKRSSDSLLWNR</sequence>
<dbReference type="EMBL" id="OX597816">
    <property type="protein sequence ID" value="CAI9720505.1"/>
    <property type="molecule type" value="Genomic_DNA"/>
</dbReference>
<dbReference type="Proteomes" id="UP001162480">
    <property type="component" value="Chromosome 3"/>
</dbReference>
<accession>A0AA36AQJ1</accession>
<gene>
    <name evidence="1" type="ORF">OCTVUL_1B004455</name>
</gene>
<name>A0AA36AQJ1_OCTVU</name>
<organism evidence="1 2">
    <name type="scientific">Octopus vulgaris</name>
    <name type="common">Common octopus</name>
    <dbReference type="NCBI Taxonomy" id="6645"/>
    <lineage>
        <taxon>Eukaryota</taxon>
        <taxon>Metazoa</taxon>
        <taxon>Spiralia</taxon>
        <taxon>Lophotrochozoa</taxon>
        <taxon>Mollusca</taxon>
        <taxon>Cephalopoda</taxon>
        <taxon>Coleoidea</taxon>
        <taxon>Octopodiformes</taxon>
        <taxon>Octopoda</taxon>
        <taxon>Incirrata</taxon>
        <taxon>Octopodidae</taxon>
        <taxon>Octopus</taxon>
    </lineage>
</organism>
<dbReference type="AlphaFoldDB" id="A0AA36AQJ1"/>
<evidence type="ECO:0000313" key="2">
    <source>
        <dbReference type="Proteomes" id="UP001162480"/>
    </source>
</evidence>
<evidence type="ECO:0000313" key="1">
    <source>
        <dbReference type="EMBL" id="CAI9720505.1"/>
    </source>
</evidence>
<protein>
    <submittedName>
        <fullName evidence="1">Uncharacterized protein</fullName>
    </submittedName>
</protein>
<proteinExistence type="predicted"/>
<keyword evidence="2" id="KW-1185">Reference proteome</keyword>